<dbReference type="EMBL" id="CP087880">
    <property type="protein sequence ID" value="UGS42281.1"/>
    <property type="molecule type" value="Genomic_DNA"/>
</dbReference>
<accession>A0ABY3S7Z6</accession>
<protein>
    <recommendedName>
        <fullName evidence="5">HNH endonuclease</fullName>
    </recommendedName>
</protein>
<evidence type="ECO:0000259" key="1">
    <source>
        <dbReference type="Pfam" id="PF13391"/>
    </source>
</evidence>
<dbReference type="RefSeq" id="WP_231825507.1">
    <property type="nucleotide sequence ID" value="NZ_CP087880.1"/>
</dbReference>
<dbReference type="Pfam" id="PF26340">
    <property type="entry name" value="DNA-SBD_ScoMcrA"/>
    <property type="match status" value="1"/>
</dbReference>
<name>A0ABY3S7Z6_9ENTR</name>
<reference evidence="3 4" key="1">
    <citation type="journal article" date="2022" name="Int. J. Syst. Evol. Microbiol.">
        <title>Pseudocitrobacter corydidari sp. nov., isolated from the Asian emerald cockroach Corydidarum magnifica.</title>
        <authorList>
            <person name="Guzman J."/>
            <person name="Poehlein A."/>
            <person name="Glaeser S.P."/>
            <person name="Schwengers O."/>
            <person name="Blom J."/>
            <person name="Hollensteiner J."/>
            <person name="Kampfer P."/>
            <person name="Vilcinskas A."/>
        </authorList>
    </citation>
    <scope>NUCLEOTIDE SEQUENCE [LARGE SCALE GENOMIC DNA]</scope>
    <source>
        <strain evidence="3">G163CM</strain>
    </source>
</reference>
<dbReference type="Pfam" id="PF13391">
    <property type="entry name" value="HNH_2"/>
    <property type="match status" value="1"/>
</dbReference>
<evidence type="ECO:0000259" key="2">
    <source>
        <dbReference type="Pfam" id="PF26340"/>
    </source>
</evidence>
<dbReference type="InterPro" id="IPR003615">
    <property type="entry name" value="HNH_nuc"/>
</dbReference>
<gene>
    <name evidence="3" type="ORF">G163CM_30090</name>
</gene>
<evidence type="ECO:0000313" key="4">
    <source>
        <dbReference type="Proteomes" id="UP001199659"/>
    </source>
</evidence>
<dbReference type="InterPro" id="IPR058813">
    <property type="entry name" value="DNA-SBD_ScoMcrA"/>
</dbReference>
<dbReference type="InterPro" id="IPR011396">
    <property type="entry name" value="PT_DNA_restrict"/>
</dbReference>
<evidence type="ECO:0000313" key="3">
    <source>
        <dbReference type="EMBL" id="UGS42281.1"/>
    </source>
</evidence>
<organism evidence="3 4">
    <name type="scientific">Pseudocitrobacter corydidari</name>
    <dbReference type="NCBI Taxonomy" id="2891570"/>
    <lineage>
        <taxon>Bacteria</taxon>
        <taxon>Pseudomonadati</taxon>
        <taxon>Pseudomonadota</taxon>
        <taxon>Gammaproteobacteria</taxon>
        <taxon>Enterobacterales</taxon>
        <taxon>Enterobacteriaceae</taxon>
        <taxon>Pseudocitrobacter</taxon>
    </lineage>
</organism>
<proteinExistence type="predicted"/>
<evidence type="ECO:0008006" key="5">
    <source>
        <dbReference type="Google" id="ProtNLM"/>
    </source>
</evidence>
<feature type="domain" description="ScoMcrA-like DNA sulfur-binding" evidence="2">
    <location>
        <begin position="7"/>
        <end position="157"/>
    </location>
</feature>
<keyword evidence="4" id="KW-1185">Reference proteome</keyword>
<dbReference type="Proteomes" id="UP001199659">
    <property type="component" value="Chromosome"/>
</dbReference>
<sequence>MPGAQFLSQKVLAMKTAKYGDDITLNKPLLVLYALSQYKKGHGCLFDYASEVKPNLRELLKRYGPERSAYATDMPFWRLRHDGFWQLKNAELCSSQGTREPKESELKAFQVAGGFDDPSFAFLKQHPSYIDTLAFDVARAFIPAQHQQALMKELGFSAHKMPEPSSKITIIQRDIALLEKDASLDATTRQRLINARLGQGQFRSGCLNLYPACPVTHFAFQPLLRASHIKPWTDCATSTERLDPFNGIMLAAHIDVLFDGGWISFADQGDVIVSNRLDYETYKALNLPGRISPFPERSLEYLEWHRSVVFED</sequence>
<dbReference type="PIRSF" id="PIRSF030850">
    <property type="entry name" value="UCP030850"/>
    <property type="match status" value="1"/>
</dbReference>
<feature type="domain" description="HNH nuclease" evidence="1">
    <location>
        <begin position="213"/>
        <end position="265"/>
    </location>
</feature>